<name>A0A5C3KAP0_COPMA</name>
<accession>A0A5C3KAP0</accession>
<sequence>MYTLWTLWTQHGHNMETQQTHYKECTRSSCSLTSFKQQQTAQPSHDVCQESSQDDTDSPPAYLKPFPNVSSFHLANWYWNSGNKKSLREFQELLTLLQKLNFSLSDALEADYCKIILLLGSRSSSRDCNDSEDKLVEVKEKENGGQDDEGDKGEWIDDAGWRTSPVVIPVPFHKGMRGSGVQWSTVGALHHRNIIEILQDKVRSTTDSPHFHYQPYYIDWDPGFESDTAWECPQVHGKLYTSEAFVEAHQALQSAPKVPGCDCEWVIAALMFWSDATKLTEFSPTKLWPCYMFFGNESKYRHTKPSLNLGGKLPPQEFMTHCAREVFHAQWSILLDDDLVEAMTNGIVLMCHDNVERQFYPKIFTYSADYPEKVMIAVIKQNSKYPCMRCLIPKCDLHNMETPEDLEFQQNNPRQNDQDHQKMLTKALSNAKAGFSVTGDKVMGNLEKRSMLPVQALKFNIFPCLVMDLLHEFEIWVWKNTFKHLIRLLVALKEGPGPIAELDQRYRNVPPFCRSMVQRFLDNASEMKYTTIKLSSQFRKFKMETCDKFNTVELPKKTQARAWRNAKNAVEGATQVVISKSQPQAPLDQVPDSQGSNLVNGTLQDATQKFNLSTYKYHALGDYASNIHRYGTTDSFTSKIGELSHQQPKTWYKQMDRKRYRPQIAGVEQRRAQLRRIKYKVDAKENPPNQKASTSFPGLSGESSTRYYIGTSKEHLDITKPLQICPTEYKTPLWLC</sequence>
<gene>
    <name evidence="1" type="ORF">FA15DRAFT_661808</name>
</gene>
<proteinExistence type="predicted"/>
<protein>
    <submittedName>
        <fullName evidence="1">Uncharacterized protein</fullName>
    </submittedName>
</protein>
<keyword evidence="2" id="KW-1185">Reference proteome</keyword>
<dbReference type="EMBL" id="ML210605">
    <property type="protein sequence ID" value="TFK16922.1"/>
    <property type="molecule type" value="Genomic_DNA"/>
</dbReference>
<dbReference type="AlphaFoldDB" id="A0A5C3KAP0"/>
<dbReference type="Proteomes" id="UP000307440">
    <property type="component" value="Unassembled WGS sequence"/>
</dbReference>
<evidence type="ECO:0000313" key="1">
    <source>
        <dbReference type="EMBL" id="TFK16922.1"/>
    </source>
</evidence>
<reference evidence="1 2" key="1">
    <citation type="journal article" date="2019" name="Nat. Ecol. Evol.">
        <title>Megaphylogeny resolves global patterns of mushroom evolution.</title>
        <authorList>
            <person name="Varga T."/>
            <person name="Krizsan K."/>
            <person name="Foldi C."/>
            <person name="Dima B."/>
            <person name="Sanchez-Garcia M."/>
            <person name="Sanchez-Ramirez S."/>
            <person name="Szollosi G.J."/>
            <person name="Szarkandi J.G."/>
            <person name="Papp V."/>
            <person name="Albert L."/>
            <person name="Andreopoulos W."/>
            <person name="Angelini C."/>
            <person name="Antonin V."/>
            <person name="Barry K.W."/>
            <person name="Bougher N.L."/>
            <person name="Buchanan P."/>
            <person name="Buyck B."/>
            <person name="Bense V."/>
            <person name="Catcheside P."/>
            <person name="Chovatia M."/>
            <person name="Cooper J."/>
            <person name="Damon W."/>
            <person name="Desjardin D."/>
            <person name="Finy P."/>
            <person name="Geml J."/>
            <person name="Haridas S."/>
            <person name="Hughes K."/>
            <person name="Justo A."/>
            <person name="Karasinski D."/>
            <person name="Kautmanova I."/>
            <person name="Kiss B."/>
            <person name="Kocsube S."/>
            <person name="Kotiranta H."/>
            <person name="LaButti K.M."/>
            <person name="Lechner B.E."/>
            <person name="Liimatainen K."/>
            <person name="Lipzen A."/>
            <person name="Lukacs Z."/>
            <person name="Mihaltcheva S."/>
            <person name="Morgado L.N."/>
            <person name="Niskanen T."/>
            <person name="Noordeloos M.E."/>
            <person name="Ohm R.A."/>
            <person name="Ortiz-Santana B."/>
            <person name="Ovrebo C."/>
            <person name="Racz N."/>
            <person name="Riley R."/>
            <person name="Savchenko A."/>
            <person name="Shiryaev A."/>
            <person name="Soop K."/>
            <person name="Spirin V."/>
            <person name="Szebenyi C."/>
            <person name="Tomsovsky M."/>
            <person name="Tulloss R.E."/>
            <person name="Uehling J."/>
            <person name="Grigoriev I.V."/>
            <person name="Vagvolgyi C."/>
            <person name="Papp T."/>
            <person name="Martin F.M."/>
            <person name="Miettinen O."/>
            <person name="Hibbett D.S."/>
            <person name="Nagy L.G."/>
        </authorList>
    </citation>
    <scope>NUCLEOTIDE SEQUENCE [LARGE SCALE GENOMIC DNA]</scope>
    <source>
        <strain evidence="1 2">CBS 121175</strain>
    </source>
</reference>
<dbReference type="Pfam" id="PF18759">
    <property type="entry name" value="Plavaka"/>
    <property type="match status" value="1"/>
</dbReference>
<organism evidence="1 2">
    <name type="scientific">Coprinopsis marcescibilis</name>
    <name type="common">Agaric fungus</name>
    <name type="synonym">Psathyrella marcescibilis</name>
    <dbReference type="NCBI Taxonomy" id="230819"/>
    <lineage>
        <taxon>Eukaryota</taxon>
        <taxon>Fungi</taxon>
        <taxon>Dikarya</taxon>
        <taxon>Basidiomycota</taxon>
        <taxon>Agaricomycotina</taxon>
        <taxon>Agaricomycetes</taxon>
        <taxon>Agaricomycetidae</taxon>
        <taxon>Agaricales</taxon>
        <taxon>Agaricineae</taxon>
        <taxon>Psathyrellaceae</taxon>
        <taxon>Coprinopsis</taxon>
    </lineage>
</organism>
<dbReference type="STRING" id="230819.A0A5C3KAP0"/>
<dbReference type="OrthoDB" id="2687259at2759"/>
<evidence type="ECO:0000313" key="2">
    <source>
        <dbReference type="Proteomes" id="UP000307440"/>
    </source>
</evidence>
<dbReference type="InterPro" id="IPR041078">
    <property type="entry name" value="Plavaka"/>
</dbReference>